<dbReference type="EMBL" id="VFWZ01000001">
    <property type="protein sequence ID" value="TPN89083.1"/>
    <property type="molecule type" value="Genomic_DNA"/>
</dbReference>
<proteinExistence type="predicted"/>
<dbReference type="AlphaFoldDB" id="A0A504JN15"/>
<dbReference type="Proteomes" id="UP000315540">
    <property type="component" value="Unassembled WGS sequence"/>
</dbReference>
<reference evidence="1 2" key="1">
    <citation type="submission" date="2019-06" db="EMBL/GenBank/DDBJ databases">
        <authorList>
            <person name="Meng X."/>
        </authorList>
    </citation>
    <scope>NUCLEOTIDE SEQUENCE [LARGE SCALE GENOMIC DNA]</scope>
    <source>
        <strain evidence="1 2">M625</strain>
    </source>
</reference>
<gene>
    <name evidence="1" type="ORF">FHK87_02355</name>
</gene>
<organism evidence="1 2">
    <name type="scientific">Aquimarina algicola</name>
    <dbReference type="NCBI Taxonomy" id="2589995"/>
    <lineage>
        <taxon>Bacteria</taxon>
        <taxon>Pseudomonadati</taxon>
        <taxon>Bacteroidota</taxon>
        <taxon>Flavobacteriia</taxon>
        <taxon>Flavobacteriales</taxon>
        <taxon>Flavobacteriaceae</taxon>
        <taxon>Aquimarina</taxon>
    </lineage>
</organism>
<protein>
    <submittedName>
        <fullName evidence="1">Uncharacterized protein</fullName>
    </submittedName>
</protein>
<keyword evidence="2" id="KW-1185">Reference proteome</keyword>
<name>A0A504JN15_9FLAO</name>
<evidence type="ECO:0000313" key="1">
    <source>
        <dbReference type="EMBL" id="TPN89083.1"/>
    </source>
</evidence>
<sequence length="206" mass="23743">MKIKSKYYIYILIIILFNSCNSQSRMDLAELTLSEDFLTLIPKNERSLFYPDKINPDTGTPAFNTNEVQKYKYKNILFDQPEVGTSQVTFYTYKALEKGGNNQIAGIHFNIEGKNDELFTILKKQYGNPKELSPTPTTPKEGVLYGYNSFIWKENKISIFLGFNYSGLNDKQRIQTTVHILKNDVIDLTSPKRTSVERLTQTLTKK</sequence>
<comment type="caution">
    <text evidence="1">The sequence shown here is derived from an EMBL/GenBank/DDBJ whole genome shotgun (WGS) entry which is preliminary data.</text>
</comment>
<accession>A0A504JN15</accession>
<dbReference type="OrthoDB" id="1272347at2"/>
<evidence type="ECO:0000313" key="2">
    <source>
        <dbReference type="Proteomes" id="UP000315540"/>
    </source>
</evidence>
<dbReference type="RefSeq" id="WP_140589313.1">
    <property type="nucleotide sequence ID" value="NZ_VFWZ01000001.1"/>
</dbReference>